<sequence>MFHKKNRFSSTQLLLGQLLLIGTCVNYEVEAAGTNGSPEGNKTIPGAPINTSVSQMSIVRNTFQFKINNLDRPTVEYDFRFDDLPYKAAFTNLVDVAPTPSNTYKLTCSKMSDNALAGNVMSAFEKESLTALDKTWKGASATNITISGSKVYFGFHYCKHGLDHQLFYIFPAMSKTTEYVQTVKVKKGTPLILICPADFNNKPFGLSFKFESKHETLSTDIGHGVSATFKAIPFVTFVDFQTSTIECGTFSSVGMVEGERTSLFSYALVGDGDANYPIKTPEEIVNTVTTVAAKWQDYWYAIVPDVEPKNKQVLVKKYTGKVYANSILMKLGQVYEQPSVQYFTDHFTVQQMKKVHFEVHRASTVEAAPEILRSEKTQDFDEVKWEVDTVFLNKAIEELSVDQFPYKCQPRFGELTQDSQKQLYSDYFKYFGEVGYVQLPPLVSPDASHGKLTEKFKLTDFAEKPQDSEKFLGLYYCGMRPTEAQHFLGRTGNKFKIRKSLPEVESTVSFILFSKNTETAISKVYTPDEKVFFFSCLEKPHNEIMKLTSMEYKVGLDKSRERSDNHYCINQFKKMGVIKDTPYEKFGFYLKADAEAPSTCLPLAMKCSYELLKSKSWYNITWSTPHREADVTEWYSYEATIEKSTIAKITEIGRQVNDIFVDEVGVENKKKLSDAFSKINTQTMEAAKDLLKNKEQLMEECTKVRPIGQKSILGFYVTAIVLILCAIFEIYVLCWRRKRRGQILAKLFCFDLGNGDKTTKNDKSTTKDASKTKGRDSKSTTKGSKTATKASKANKK</sequence>
<name>A0AC35TIT6_9BILA</name>
<evidence type="ECO:0000313" key="1">
    <source>
        <dbReference type="Proteomes" id="UP000095286"/>
    </source>
</evidence>
<reference evidence="2" key="1">
    <citation type="submission" date="2016-11" db="UniProtKB">
        <authorList>
            <consortium name="WormBaseParasite"/>
        </authorList>
    </citation>
    <scope>IDENTIFICATION</scope>
    <source>
        <strain evidence="2">KR3021</strain>
    </source>
</reference>
<dbReference type="Proteomes" id="UP000095286">
    <property type="component" value="Unplaced"/>
</dbReference>
<accession>A0AC35TIT6</accession>
<protein>
    <submittedName>
        <fullName evidence="2">Fibronectin type-III domain-containing protein</fullName>
    </submittedName>
</protein>
<evidence type="ECO:0000313" key="2">
    <source>
        <dbReference type="WBParaSite" id="RSKR_0000105000.1"/>
    </source>
</evidence>
<organism evidence="1 2">
    <name type="scientific">Rhabditophanes sp. KR3021</name>
    <dbReference type="NCBI Taxonomy" id="114890"/>
    <lineage>
        <taxon>Eukaryota</taxon>
        <taxon>Metazoa</taxon>
        <taxon>Ecdysozoa</taxon>
        <taxon>Nematoda</taxon>
        <taxon>Chromadorea</taxon>
        <taxon>Rhabditida</taxon>
        <taxon>Tylenchina</taxon>
        <taxon>Panagrolaimomorpha</taxon>
        <taxon>Strongyloidoidea</taxon>
        <taxon>Alloionematidae</taxon>
        <taxon>Rhabditophanes</taxon>
    </lineage>
</organism>
<proteinExistence type="predicted"/>
<dbReference type="WBParaSite" id="RSKR_0000105000.1">
    <property type="protein sequence ID" value="RSKR_0000105000.1"/>
    <property type="gene ID" value="RSKR_0000105000"/>
</dbReference>